<reference evidence="1" key="1">
    <citation type="submission" date="2025-08" db="UniProtKB">
        <authorList>
            <consortium name="Ensembl"/>
        </authorList>
    </citation>
    <scope>IDENTIFICATION</scope>
</reference>
<name>A0A3B3DM53_ORYME</name>
<dbReference type="STRING" id="30732.ENSOMEP00000031208"/>
<organism evidence="1 2">
    <name type="scientific">Oryzias melastigma</name>
    <name type="common">Marine medaka</name>
    <dbReference type="NCBI Taxonomy" id="30732"/>
    <lineage>
        <taxon>Eukaryota</taxon>
        <taxon>Metazoa</taxon>
        <taxon>Chordata</taxon>
        <taxon>Craniata</taxon>
        <taxon>Vertebrata</taxon>
        <taxon>Euteleostomi</taxon>
        <taxon>Actinopterygii</taxon>
        <taxon>Neopterygii</taxon>
        <taxon>Teleostei</taxon>
        <taxon>Neoteleostei</taxon>
        <taxon>Acanthomorphata</taxon>
        <taxon>Ovalentaria</taxon>
        <taxon>Atherinomorphae</taxon>
        <taxon>Beloniformes</taxon>
        <taxon>Adrianichthyidae</taxon>
        <taxon>Oryziinae</taxon>
        <taxon>Oryzias</taxon>
    </lineage>
</organism>
<keyword evidence="2" id="KW-1185">Reference proteome</keyword>
<reference evidence="1" key="2">
    <citation type="submission" date="2025-09" db="UniProtKB">
        <authorList>
            <consortium name="Ensembl"/>
        </authorList>
    </citation>
    <scope>IDENTIFICATION</scope>
</reference>
<dbReference type="Proteomes" id="UP000261560">
    <property type="component" value="Unplaced"/>
</dbReference>
<sequence>VSANKVQPNFYHLENPNELEDDVCLATSFTRYYAVRDTAKHPEGFNKTKPTMITGSNGVYNQVAFLDKNGTETFFCLGQSLISILLHSADPVVNLASLTIFGLRVIFFKTVVFNVLMTLRLWSSQCEY</sequence>
<dbReference type="AlphaFoldDB" id="A0A3B3DM53"/>
<evidence type="ECO:0000313" key="2">
    <source>
        <dbReference type="Proteomes" id="UP000261560"/>
    </source>
</evidence>
<dbReference type="GeneTree" id="ENSGT00940000171785"/>
<dbReference type="OMA" id="WSSQCEY"/>
<protein>
    <submittedName>
        <fullName evidence="1">Uncharacterized protein</fullName>
    </submittedName>
</protein>
<evidence type="ECO:0000313" key="1">
    <source>
        <dbReference type="Ensembl" id="ENSOMEP00000031208.1"/>
    </source>
</evidence>
<dbReference type="Ensembl" id="ENSOMET00000033551.1">
    <property type="protein sequence ID" value="ENSOMEP00000031208.1"/>
    <property type="gene ID" value="ENSOMEG00000015932.1"/>
</dbReference>
<accession>A0A3B3DM53</accession>
<dbReference type="PaxDb" id="30732-ENSOMEP00000031208"/>
<proteinExistence type="predicted"/>